<evidence type="ECO:0000256" key="5">
    <source>
        <dbReference type="ARBA" id="ARBA00015611"/>
    </source>
</evidence>
<keyword evidence="11" id="KW-0482">Metalloprotease</keyword>
<evidence type="ECO:0000256" key="6">
    <source>
        <dbReference type="ARBA" id="ARBA00022438"/>
    </source>
</evidence>
<dbReference type="GO" id="GO:0006508">
    <property type="term" value="P:proteolysis"/>
    <property type="evidence" value="ECO:0007669"/>
    <property type="project" value="UniProtKB-KW"/>
</dbReference>
<dbReference type="PANTHER" id="PTHR11533">
    <property type="entry name" value="PROTEASE M1 ZINC METALLOPROTEASE"/>
    <property type="match status" value="1"/>
</dbReference>
<sequence length="813" mass="89693">MANLTVEEARARADLITVQAYDVRLDLDQGPETFDSRTTIRFESAADCETFVELSPVEVHELTLDGAPLDRQAHADGRLPLRLTAGTHELIAHTTMAYSNDGEGIHRAVDPVDGEPYLHAMSFLDAAPRIFCCFDQPDLKAPYTMAVRAPLHWTVVGNARAERDGEGRWRFEETKPLSTYFVTLVAGPYHVRTREHDGIRLGLLARQSLAPHLDKDADELFTVTAQCFDAYHEMFGIRYPFGDYYQCFVPEFNAGAMENPGCVTFRDDMIFRSRVTGAERGGRARVIAHEMAHQWFGDLVTMQWWDDLWLNESFAEYMAYRVCDAATEFTDSWVDFAGVRKPWGLLADQRPSTHPVAGNGAPDGASALADFDGISYAKGASVLKQLAAHLGDEVFLGGVRAHLTRHAFGNATLHDLFGAWRDAGATDLDEWARAWLRTAGADVIRFDRRNITVESPDGTVRPHTFSVGTLGAGDDVVTTQVALRGGSQQVESGADELILLDVHDETWARFRHDPQTVSGLVDAWPRITDPVTRASVWLGLRDSVDDADIDTGLAVSLVESAIPHETEDITVQALAGWSRRSLLDRYLSDPRTARQRLSGAYGLRLDSAPPGSALQLAAARGFVTLTSDADLLQRWISGEAPHGLAIDDELRWTVVTQLARWGGVDVDAIARELERDPSSSGRIHAIRARAALPDPDAKTAAWHDLTNDTGLSNYEIYATAEGFWWPEQTALHAPYVERYFAEFPATQGFRSGWVVGESARLAFPSVAVEARTLTLADETLTRTDLRPGLRRSIADAAADLAGALEVRKRARDS</sequence>
<dbReference type="GO" id="GO:0016285">
    <property type="term" value="F:alanyl aminopeptidase activity"/>
    <property type="evidence" value="ECO:0007669"/>
    <property type="project" value="UniProtKB-EC"/>
</dbReference>
<evidence type="ECO:0000259" key="14">
    <source>
        <dbReference type="Pfam" id="PF01433"/>
    </source>
</evidence>
<dbReference type="GO" id="GO:0043171">
    <property type="term" value="P:peptide catabolic process"/>
    <property type="evidence" value="ECO:0007669"/>
    <property type="project" value="TreeGrafter"/>
</dbReference>
<dbReference type="GO" id="GO:0005615">
    <property type="term" value="C:extracellular space"/>
    <property type="evidence" value="ECO:0007669"/>
    <property type="project" value="TreeGrafter"/>
</dbReference>
<accession>A0AA46TH82</accession>
<dbReference type="RefSeq" id="WP_271633909.1">
    <property type="nucleotide sequence ID" value="NZ_CP094970.1"/>
</dbReference>
<evidence type="ECO:0000313" key="17">
    <source>
        <dbReference type="EMBL" id="UYM05133.1"/>
    </source>
</evidence>
<reference evidence="17" key="1">
    <citation type="submission" date="2022-01" db="EMBL/GenBank/DDBJ databases">
        <title>Nocardioidaceae gen. sp. A5X3R13.</title>
        <authorList>
            <person name="Lopez Marin M.A."/>
            <person name="Uhlik O."/>
        </authorList>
    </citation>
    <scope>NUCLEOTIDE SEQUENCE</scope>
    <source>
        <strain evidence="17">A5X3R13</strain>
    </source>
</reference>
<gene>
    <name evidence="17" type="primary">pepN</name>
    <name evidence="17" type="ORF">L0C25_21845</name>
</gene>
<dbReference type="InterPro" id="IPR014782">
    <property type="entry name" value="Peptidase_M1_dom"/>
</dbReference>
<dbReference type="InterPro" id="IPR045357">
    <property type="entry name" value="Aminopeptidase_N-like_N"/>
</dbReference>
<evidence type="ECO:0000256" key="12">
    <source>
        <dbReference type="ARBA" id="ARBA00029811"/>
    </source>
</evidence>
<dbReference type="InterPro" id="IPR027268">
    <property type="entry name" value="Peptidase_M4/M1_CTD_sf"/>
</dbReference>
<comment type="catalytic activity">
    <reaction evidence="1">
        <text>Release of an N-terminal amino acid, Xaa-|-Yaa- from a peptide, amide or arylamide. Xaa is preferably Ala, but may be most amino acids including Pro (slow action). When a terminal hydrophobic residue is followed by a prolyl residue, the two may be released as an intact Xaa-Pro dipeptide.</text>
        <dbReference type="EC" id="3.4.11.2"/>
    </reaction>
</comment>
<keyword evidence="7" id="KW-0645">Protease</keyword>
<dbReference type="SUPFAM" id="SSF63737">
    <property type="entry name" value="Leukotriene A4 hydrolase N-terminal domain"/>
    <property type="match status" value="1"/>
</dbReference>
<organism evidence="17 18">
    <name type="scientific">Solicola gregarius</name>
    <dbReference type="NCBI Taxonomy" id="2908642"/>
    <lineage>
        <taxon>Bacteria</taxon>
        <taxon>Bacillati</taxon>
        <taxon>Actinomycetota</taxon>
        <taxon>Actinomycetes</taxon>
        <taxon>Propionibacteriales</taxon>
        <taxon>Nocardioidaceae</taxon>
        <taxon>Solicola</taxon>
    </lineage>
</organism>
<keyword evidence="18" id="KW-1185">Reference proteome</keyword>
<feature type="domain" description="ERAP1-like C-terminal" evidence="15">
    <location>
        <begin position="497"/>
        <end position="798"/>
    </location>
</feature>
<protein>
    <recommendedName>
        <fullName evidence="5">Aminopeptidase N</fullName>
        <ecNumber evidence="4">3.4.11.2</ecNumber>
    </recommendedName>
    <alternativeName>
        <fullName evidence="12">Alanine aminopeptidase</fullName>
    </alternativeName>
    <alternativeName>
        <fullName evidence="13">Lysyl aminopeptidase</fullName>
    </alternativeName>
</protein>
<dbReference type="InterPro" id="IPR024571">
    <property type="entry name" value="ERAP1-like_C_dom"/>
</dbReference>
<evidence type="ECO:0000256" key="8">
    <source>
        <dbReference type="ARBA" id="ARBA00022723"/>
    </source>
</evidence>
<dbReference type="EC" id="3.4.11.2" evidence="4"/>
<dbReference type="Gene3D" id="2.60.40.1730">
    <property type="entry name" value="tricorn interacting facor f3 domain"/>
    <property type="match status" value="1"/>
</dbReference>
<dbReference type="Proteomes" id="UP001164390">
    <property type="component" value="Chromosome"/>
</dbReference>
<keyword evidence="6 17" id="KW-0031">Aminopeptidase</keyword>
<dbReference type="Pfam" id="PF01433">
    <property type="entry name" value="Peptidase_M1"/>
    <property type="match status" value="1"/>
</dbReference>
<keyword evidence="9 17" id="KW-0378">Hydrolase</keyword>
<evidence type="ECO:0000256" key="7">
    <source>
        <dbReference type="ARBA" id="ARBA00022670"/>
    </source>
</evidence>
<dbReference type="InterPro" id="IPR001930">
    <property type="entry name" value="Peptidase_M1"/>
</dbReference>
<dbReference type="GO" id="GO:0016020">
    <property type="term" value="C:membrane"/>
    <property type="evidence" value="ECO:0007669"/>
    <property type="project" value="TreeGrafter"/>
</dbReference>
<evidence type="ECO:0000256" key="9">
    <source>
        <dbReference type="ARBA" id="ARBA00022801"/>
    </source>
</evidence>
<evidence type="ECO:0000313" key="18">
    <source>
        <dbReference type="Proteomes" id="UP001164390"/>
    </source>
</evidence>
<keyword evidence="10" id="KW-0862">Zinc</keyword>
<dbReference type="Gene3D" id="1.10.390.10">
    <property type="entry name" value="Neutral Protease Domain 2"/>
    <property type="match status" value="1"/>
</dbReference>
<dbReference type="AlphaFoldDB" id="A0AA46TH82"/>
<evidence type="ECO:0000256" key="10">
    <source>
        <dbReference type="ARBA" id="ARBA00022833"/>
    </source>
</evidence>
<dbReference type="Pfam" id="PF17900">
    <property type="entry name" value="Peptidase_M1_N"/>
    <property type="match status" value="1"/>
</dbReference>
<dbReference type="GO" id="GO:0070006">
    <property type="term" value="F:metalloaminopeptidase activity"/>
    <property type="evidence" value="ECO:0007669"/>
    <property type="project" value="TreeGrafter"/>
</dbReference>
<dbReference type="GO" id="GO:0042277">
    <property type="term" value="F:peptide binding"/>
    <property type="evidence" value="ECO:0007669"/>
    <property type="project" value="TreeGrafter"/>
</dbReference>
<proteinExistence type="inferred from homology"/>
<feature type="domain" description="Peptidase M1 membrane alanine aminopeptidase" evidence="14">
    <location>
        <begin position="223"/>
        <end position="435"/>
    </location>
</feature>
<evidence type="ECO:0000259" key="15">
    <source>
        <dbReference type="Pfam" id="PF11838"/>
    </source>
</evidence>
<evidence type="ECO:0000256" key="13">
    <source>
        <dbReference type="ARBA" id="ARBA00031533"/>
    </source>
</evidence>
<evidence type="ECO:0000256" key="4">
    <source>
        <dbReference type="ARBA" id="ARBA00012564"/>
    </source>
</evidence>
<dbReference type="InterPro" id="IPR042097">
    <property type="entry name" value="Aminopeptidase_N-like_N_sf"/>
</dbReference>
<dbReference type="InterPro" id="IPR050344">
    <property type="entry name" value="Peptidase_M1_aminopeptidases"/>
</dbReference>
<feature type="domain" description="Aminopeptidase N-like N-terminal" evidence="16">
    <location>
        <begin position="126"/>
        <end position="180"/>
    </location>
</feature>
<name>A0AA46TH82_9ACTN</name>
<dbReference type="KEGG" id="sgrg:L0C25_21845"/>
<evidence type="ECO:0000256" key="1">
    <source>
        <dbReference type="ARBA" id="ARBA00000098"/>
    </source>
</evidence>
<dbReference type="PANTHER" id="PTHR11533:SF174">
    <property type="entry name" value="PUROMYCIN-SENSITIVE AMINOPEPTIDASE-RELATED"/>
    <property type="match status" value="1"/>
</dbReference>
<comment type="cofactor">
    <cofactor evidence="2">
        <name>Zn(2+)</name>
        <dbReference type="ChEBI" id="CHEBI:29105"/>
    </cofactor>
</comment>
<keyword evidence="8" id="KW-0479">Metal-binding</keyword>
<dbReference type="PRINTS" id="PR00756">
    <property type="entry name" value="ALADIPTASE"/>
</dbReference>
<evidence type="ECO:0000256" key="3">
    <source>
        <dbReference type="ARBA" id="ARBA00010136"/>
    </source>
</evidence>
<dbReference type="SUPFAM" id="SSF55486">
    <property type="entry name" value="Metalloproteases ('zincins'), catalytic domain"/>
    <property type="match status" value="1"/>
</dbReference>
<dbReference type="GO" id="GO:0005737">
    <property type="term" value="C:cytoplasm"/>
    <property type="evidence" value="ECO:0007669"/>
    <property type="project" value="TreeGrafter"/>
</dbReference>
<dbReference type="EMBL" id="CP094970">
    <property type="protein sequence ID" value="UYM05133.1"/>
    <property type="molecule type" value="Genomic_DNA"/>
</dbReference>
<dbReference type="CDD" id="cd09602">
    <property type="entry name" value="M1_APN"/>
    <property type="match status" value="1"/>
</dbReference>
<evidence type="ECO:0000256" key="2">
    <source>
        <dbReference type="ARBA" id="ARBA00001947"/>
    </source>
</evidence>
<evidence type="ECO:0000256" key="11">
    <source>
        <dbReference type="ARBA" id="ARBA00023049"/>
    </source>
</evidence>
<dbReference type="InterPro" id="IPR012778">
    <property type="entry name" value="Pept_M1_aminopeptidase"/>
</dbReference>
<dbReference type="NCBIfam" id="TIGR02412">
    <property type="entry name" value="pepN_strep_liv"/>
    <property type="match status" value="1"/>
</dbReference>
<comment type="similarity">
    <text evidence="3">Belongs to the peptidase M1 family.</text>
</comment>
<dbReference type="Pfam" id="PF11838">
    <property type="entry name" value="ERAP1_C"/>
    <property type="match status" value="1"/>
</dbReference>
<evidence type="ECO:0000259" key="16">
    <source>
        <dbReference type="Pfam" id="PF17900"/>
    </source>
</evidence>
<dbReference type="GO" id="GO:0008270">
    <property type="term" value="F:zinc ion binding"/>
    <property type="evidence" value="ECO:0007669"/>
    <property type="project" value="InterPro"/>
</dbReference>